<feature type="region of interest" description="Disordered" evidence="1">
    <location>
        <begin position="287"/>
        <end position="310"/>
    </location>
</feature>
<dbReference type="InterPro" id="IPR058912">
    <property type="entry name" value="HTH_animal"/>
</dbReference>
<evidence type="ECO:0000313" key="5">
    <source>
        <dbReference type="Proteomes" id="UP001329430"/>
    </source>
</evidence>
<evidence type="ECO:0000259" key="2">
    <source>
        <dbReference type="Pfam" id="PF26215"/>
    </source>
</evidence>
<organism evidence="3 5">
    <name type="scientific">Pyrocoelia pectoralis</name>
    <dbReference type="NCBI Taxonomy" id="417401"/>
    <lineage>
        <taxon>Eukaryota</taxon>
        <taxon>Metazoa</taxon>
        <taxon>Ecdysozoa</taxon>
        <taxon>Arthropoda</taxon>
        <taxon>Hexapoda</taxon>
        <taxon>Insecta</taxon>
        <taxon>Pterygota</taxon>
        <taxon>Neoptera</taxon>
        <taxon>Endopterygota</taxon>
        <taxon>Coleoptera</taxon>
        <taxon>Polyphaga</taxon>
        <taxon>Elateriformia</taxon>
        <taxon>Elateroidea</taxon>
        <taxon>Lampyridae</taxon>
        <taxon>Lampyrinae</taxon>
        <taxon>Pyrocoelia</taxon>
    </lineage>
</organism>
<dbReference type="Pfam" id="PF26215">
    <property type="entry name" value="HTH_animal"/>
    <property type="match status" value="1"/>
</dbReference>
<reference evidence="3" key="1">
    <citation type="submission" date="2023-06" db="EMBL/GenBank/DDBJ databases">
        <authorList>
            <person name="Fu X."/>
            <person name="Zhu X."/>
        </authorList>
    </citation>
    <scope>NUCLEOTIDE SEQUENCE</scope>
    <source>
        <strain evidence="3">XCY_ONT2</strain>
        <tissue evidence="3">Whole body</tissue>
    </source>
</reference>
<dbReference type="PANTHER" id="PTHR21301">
    <property type="entry name" value="REVERSE TRANSCRIPTASE"/>
    <property type="match status" value="1"/>
</dbReference>
<dbReference type="EMBL" id="JAVRBK010000001">
    <property type="protein sequence ID" value="KAK5650479.1"/>
    <property type="molecule type" value="Genomic_DNA"/>
</dbReference>
<dbReference type="PANTHER" id="PTHR21301:SF10">
    <property type="entry name" value="REVERSE TRANSCRIPTASE DOMAIN-CONTAINING PROTEIN"/>
    <property type="match status" value="1"/>
</dbReference>
<reference evidence="3 5" key="2">
    <citation type="journal article" date="2024" name="Insects">
        <title>An Improved Chromosome-Level Genome Assembly of the Firefly Pyrocoelia pectoralis.</title>
        <authorList>
            <person name="Fu X."/>
            <person name="Meyer-Rochow V.B."/>
            <person name="Ballantyne L."/>
            <person name="Zhu X."/>
        </authorList>
    </citation>
    <scope>NUCLEOTIDE SEQUENCE [LARGE SCALE GENOMIC DNA]</scope>
    <source>
        <strain evidence="3">XCY_ONT2</strain>
    </source>
</reference>
<name>A0AAN7VYI1_9COLE</name>
<keyword evidence="5" id="KW-1185">Reference proteome</keyword>
<proteinExistence type="predicted"/>
<evidence type="ECO:0000313" key="4">
    <source>
        <dbReference type="EMBL" id="KAK5650480.1"/>
    </source>
</evidence>
<dbReference type="EMBL" id="JAVRBK010000001">
    <property type="protein sequence ID" value="KAK5650480.1"/>
    <property type="molecule type" value="Genomic_DNA"/>
</dbReference>
<feature type="domain" description="Helix-turn-helix" evidence="2">
    <location>
        <begin position="24"/>
        <end position="83"/>
    </location>
</feature>
<accession>A0AAN7VYI1</accession>
<evidence type="ECO:0000256" key="1">
    <source>
        <dbReference type="SAM" id="MobiDB-lite"/>
    </source>
</evidence>
<gene>
    <name evidence="3" type="ORF">RI129_001508</name>
    <name evidence="4" type="ORF">RI129_001509</name>
</gene>
<dbReference type="AlphaFoldDB" id="A0AAN7VYI1"/>
<comment type="caution">
    <text evidence="3">The sequence shown here is derived from an EMBL/GenBank/DDBJ whole genome shotgun (WGS) entry which is preliminary data.</text>
</comment>
<sequence length="310" mass="35760">MLIERLDNGTFKHKLYRKITHSNRYLNAQSHHHPCQLYGIIKSLTIRSIRLSDEESKNDELEKLTKMLQQNGYPLTKIKSIIKKYINEAQKSTKTVDEPKKLVVLPYIKGVTDTIGNKFPKNQFRVVYKPINSLRQFLRNAKDQIPGESQGIYEVPCDGCIRSYIGQTNRRLNVRAQEHQLAIKQHNTSSSLATHRLETGHHIDTGKIKLLAPAYTLQERIIREAIEIEKRPLALNKRDDTSRIPSVWKLVIRKHETPLRENNTNEDSDQQITSNVLKVVIKKQNVQNVQASTSNGPMTRSRSRMNALQN</sequence>
<feature type="compositionally biased region" description="Polar residues" evidence="1">
    <location>
        <begin position="291"/>
        <end position="310"/>
    </location>
</feature>
<dbReference type="Proteomes" id="UP001329430">
    <property type="component" value="Chromosome 1"/>
</dbReference>
<protein>
    <recommendedName>
        <fullName evidence="2">Helix-turn-helix domain-containing protein</fullName>
    </recommendedName>
</protein>
<evidence type="ECO:0000313" key="3">
    <source>
        <dbReference type="EMBL" id="KAK5650479.1"/>
    </source>
</evidence>